<reference evidence="2 3" key="1">
    <citation type="submission" date="2019-10" db="EMBL/GenBank/DDBJ databases">
        <title>Isolation and characterisation of a new family of globally distributed lytic roseophage, the Naomivirus.</title>
        <authorList>
            <person name="Rihtman B."/>
            <person name="Puxty R.J."/>
            <person name="Hapeshi A."/>
            <person name="Zhan Y."/>
            <person name="Michinevski S."/>
            <person name="Waterfield N.R."/>
            <person name="Chen F."/>
            <person name="Millard A.D."/>
            <person name="Scanlan D.J."/>
            <person name="Chen Y."/>
        </authorList>
    </citation>
    <scope>NUCLEOTIDE SEQUENCE [LARGE SCALE GENOMIC DNA]</scope>
</reference>
<gene>
    <name evidence="2" type="ORF">DSS3VP1_00008</name>
</gene>
<keyword evidence="3" id="KW-1185">Reference proteome</keyword>
<evidence type="ECO:0000256" key="1">
    <source>
        <dbReference type="SAM" id="MobiDB-lite"/>
    </source>
</evidence>
<protein>
    <submittedName>
        <fullName evidence="2">Uncharacterized protein</fullName>
    </submittedName>
</protein>
<accession>A0A7S5FQE9</accession>
<feature type="compositionally biased region" description="Basic residues" evidence="1">
    <location>
        <begin position="82"/>
        <end position="91"/>
    </location>
</feature>
<organism evidence="2 3">
    <name type="scientific">Bacteriophage DSS3_VP1</name>
    <dbReference type="NCBI Taxonomy" id="2664196"/>
    <lineage>
        <taxon>Viruses</taxon>
        <taxon>Duplodnaviria</taxon>
        <taxon>Heunggongvirae</taxon>
        <taxon>Uroviricota</taxon>
        <taxon>Caudoviricetes</taxon>
        <taxon>Naomviridae</taxon>
        <taxon>Noahvirus</taxon>
        <taxon>Noahvirus arc</taxon>
    </lineage>
</organism>
<proteinExistence type="predicted"/>
<evidence type="ECO:0000313" key="2">
    <source>
        <dbReference type="EMBL" id="QGH74577.1"/>
    </source>
</evidence>
<feature type="region of interest" description="Disordered" evidence="1">
    <location>
        <begin position="71"/>
        <end position="91"/>
    </location>
</feature>
<sequence length="209" mass="24196">MADEPVKKKPGRPPLPPEEKKRREQERQKKKYAREKAKRAERAAHRERLQPEFIGKITDKIKDQFVEEPVQYDAPEDPNLRTHNKNPGKAKGVKNKIIYSYQSRKKLEALGYDPIERQIELYSLILDQLAATDEEGKQIIKVGSMAHATMLGHLKALNSDLAKYAYRPIPEKQEIETTDKTPTLINLTLNKTKVEDQDKEDEHEEEDDS</sequence>
<feature type="compositionally biased region" description="Basic and acidic residues" evidence="1">
    <location>
        <begin position="17"/>
        <end position="27"/>
    </location>
</feature>
<feature type="compositionally biased region" description="Acidic residues" evidence="1">
    <location>
        <begin position="197"/>
        <end position="209"/>
    </location>
</feature>
<feature type="region of interest" description="Disordered" evidence="1">
    <location>
        <begin position="188"/>
        <end position="209"/>
    </location>
</feature>
<name>A0A7S5FQE9_9CAUD</name>
<feature type="region of interest" description="Disordered" evidence="1">
    <location>
        <begin position="1"/>
        <end position="51"/>
    </location>
</feature>
<evidence type="ECO:0000313" key="3">
    <source>
        <dbReference type="Proteomes" id="UP000594402"/>
    </source>
</evidence>
<dbReference type="Proteomes" id="UP000594402">
    <property type="component" value="Segment"/>
</dbReference>
<feature type="compositionally biased region" description="Basic and acidic residues" evidence="1">
    <location>
        <begin position="34"/>
        <end position="50"/>
    </location>
</feature>
<dbReference type="EMBL" id="MN602266">
    <property type="protein sequence ID" value="QGH74577.1"/>
    <property type="molecule type" value="Genomic_DNA"/>
</dbReference>